<dbReference type="InParanoid" id="D8TRA8"/>
<dbReference type="GeneID" id="9623732"/>
<keyword evidence="3" id="KW-1185">Reference proteome</keyword>
<accession>D8TRA8</accession>
<feature type="compositionally biased region" description="Polar residues" evidence="1">
    <location>
        <begin position="285"/>
        <end position="304"/>
    </location>
</feature>
<organism evidence="3">
    <name type="scientific">Volvox carteri f. nagariensis</name>
    <dbReference type="NCBI Taxonomy" id="3068"/>
    <lineage>
        <taxon>Eukaryota</taxon>
        <taxon>Viridiplantae</taxon>
        <taxon>Chlorophyta</taxon>
        <taxon>core chlorophytes</taxon>
        <taxon>Chlorophyceae</taxon>
        <taxon>CS clade</taxon>
        <taxon>Chlamydomonadales</taxon>
        <taxon>Volvocaceae</taxon>
        <taxon>Volvox</taxon>
    </lineage>
</organism>
<dbReference type="EMBL" id="GL378333">
    <property type="protein sequence ID" value="EFJ49859.1"/>
    <property type="molecule type" value="Genomic_DNA"/>
</dbReference>
<proteinExistence type="predicted"/>
<reference evidence="2 3" key="1">
    <citation type="journal article" date="2010" name="Science">
        <title>Genomic analysis of organismal complexity in the multicellular green alga Volvox carteri.</title>
        <authorList>
            <person name="Prochnik S.E."/>
            <person name="Umen J."/>
            <person name="Nedelcu A.M."/>
            <person name="Hallmann A."/>
            <person name="Miller S.M."/>
            <person name="Nishii I."/>
            <person name="Ferris P."/>
            <person name="Kuo A."/>
            <person name="Mitros T."/>
            <person name="Fritz-Laylin L.K."/>
            <person name="Hellsten U."/>
            <person name="Chapman J."/>
            <person name="Simakov O."/>
            <person name="Rensing S.A."/>
            <person name="Terry A."/>
            <person name="Pangilinan J."/>
            <person name="Kapitonov V."/>
            <person name="Jurka J."/>
            <person name="Salamov A."/>
            <person name="Shapiro H."/>
            <person name="Schmutz J."/>
            <person name="Grimwood J."/>
            <person name="Lindquist E."/>
            <person name="Lucas S."/>
            <person name="Grigoriev I.V."/>
            <person name="Schmitt R."/>
            <person name="Kirk D."/>
            <person name="Rokhsar D.S."/>
        </authorList>
    </citation>
    <scope>NUCLEOTIDE SEQUENCE [LARGE SCALE GENOMIC DNA]</scope>
    <source>
        <strain evidence="3">f. Nagariensis / Eve</strain>
    </source>
</reference>
<sequence length="336" mass="35475">MLSHKSVSSSTVNGPISVVNRTYALTGYLIAGFTGTPPKQWKEVPFYKEDNIYQLEEGECAGPRNDSVSGPFVNDSSEQENPAPHITYKDDLPAHCHAGSQAGLYGPHDVWSYRTGGLGIPSFTLSAIAEDDTDEQDAYDPDHRLTADRYPVVGEPIVTRGSVLPSNAAANSDGCSVSELELYCDIMASEQYAFAIMPPAPLSTVFEEEAGDMEEVEERCAASGSCHSAEAGCGSGRTRLLTSDLIRGLSAPACPTSLEPPDGSGSSGCASATAACTAEPYSPSAPAQKTVTKLQMSPSGSTAGHANGCLRPPPVRGYDFRFRSVFCMPCGLRTAK</sequence>
<name>D8TRA8_VOLCA</name>
<gene>
    <name evidence="2" type="ORF">VOLCADRAFT_89282</name>
</gene>
<protein>
    <submittedName>
        <fullName evidence="2">Uncharacterized protein</fullName>
    </submittedName>
</protein>
<evidence type="ECO:0000313" key="2">
    <source>
        <dbReference type="EMBL" id="EFJ49859.1"/>
    </source>
</evidence>
<dbReference type="KEGG" id="vcn:VOLCADRAFT_89282"/>
<evidence type="ECO:0000256" key="1">
    <source>
        <dbReference type="SAM" id="MobiDB-lite"/>
    </source>
</evidence>
<dbReference type="RefSeq" id="XP_002948924.1">
    <property type="nucleotide sequence ID" value="XM_002948878.1"/>
</dbReference>
<dbReference type="OrthoDB" id="10665076at2759"/>
<dbReference type="Proteomes" id="UP000001058">
    <property type="component" value="Unassembled WGS sequence"/>
</dbReference>
<feature type="region of interest" description="Disordered" evidence="1">
    <location>
        <begin position="281"/>
        <end position="308"/>
    </location>
</feature>
<evidence type="ECO:0000313" key="3">
    <source>
        <dbReference type="Proteomes" id="UP000001058"/>
    </source>
</evidence>
<dbReference type="AlphaFoldDB" id="D8TRA8"/>